<comment type="caution">
    <text evidence="3">The sequence shown here is derived from an EMBL/GenBank/DDBJ whole genome shotgun (WGS) entry which is preliminary data.</text>
</comment>
<keyword evidence="1" id="KW-0812">Transmembrane</keyword>
<keyword evidence="1" id="KW-0472">Membrane</keyword>
<feature type="domain" description="Ubiquitin 3 binding protein But2 C-terminal" evidence="2">
    <location>
        <begin position="154"/>
        <end position="264"/>
    </location>
</feature>
<feature type="transmembrane region" description="Helical" evidence="1">
    <location>
        <begin position="54"/>
        <end position="73"/>
    </location>
</feature>
<dbReference type="InterPro" id="IPR018620">
    <property type="entry name" value="Ubiquitin3-bd_protein_But2_C"/>
</dbReference>
<keyword evidence="4" id="KW-1185">Reference proteome</keyword>
<organism evidence="3 4">
    <name type="scientific">Marasmiellus scandens</name>
    <dbReference type="NCBI Taxonomy" id="2682957"/>
    <lineage>
        <taxon>Eukaryota</taxon>
        <taxon>Fungi</taxon>
        <taxon>Dikarya</taxon>
        <taxon>Basidiomycota</taxon>
        <taxon>Agaricomycotina</taxon>
        <taxon>Agaricomycetes</taxon>
        <taxon>Agaricomycetidae</taxon>
        <taxon>Agaricales</taxon>
        <taxon>Marasmiineae</taxon>
        <taxon>Omphalotaceae</taxon>
        <taxon>Marasmiellus</taxon>
    </lineage>
</organism>
<gene>
    <name evidence="3" type="ORF">VKT23_012110</name>
</gene>
<evidence type="ECO:0000313" key="4">
    <source>
        <dbReference type="Proteomes" id="UP001498398"/>
    </source>
</evidence>
<evidence type="ECO:0000313" key="3">
    <source>
        <dbReference type="EMBL" id="KAK7452708.1"/>
    </source>
</evidence>
<dbReference type="Pfam" id="PF09792">
    <property type="entry name" value="But2"/>
    <property type="match status" value="1"/>
</dbReference>
<name>A0ABR1J9I6_9AGAR</name>
<keyword evidence="1" id="KW-1133">Transmembrane helix</keyword>
<dbReference type="EMBL" id="JBANRG010000028">
    <property type="protein sequence ID" value="KAK7452708.1"/>
    <property type="molecule type" value="Genomic_DNA"/>
</dbReference>
<sequence length="288" mass="32356">MFTRSMKYEALAQDDSGQGSSESISLRGEGTFETEKRVKQSSLYDRILDAVVRYSPLVIGTATVFNIFLLIFFSNRPLSTKEYNVHELEQRSVYIGFDKLYSKPSTATYEPITNYPLLVSSVSSSEPQKVFPLWDYRKLSSLGYLPLAENPLRLTPEVSAVAQFQVRDYGMEKCALVLDVPASNSTDTRVTIRGSDGKDSVVLDVYSLDTTQKLDFRQLSWNSKPKRRAHIGKISVSYGSKEEVTSFPCASTSYQTFEFACSSESQDCYVDMIHLSGDVVHIIQSQTI</sequence>
<dbReference type="Proteomes" id="UP001498398">
    <property type="component" value="Unassembled WGS sequence"/>
</dbReference>
<reference evidence="3 4" key="1">
    <citation type="submission" date="2024-01" db="EMBL/GenBank/DDBJ databases">
        <title>A draft genome for the cacao thread blight pathogen Marasmiellus scandens.</title>
        <authorList>
            <person name="Baruah I.K."/>
            <person name="Leung J."/>
            <person name="Bukari Y."/>
            <person name="Amoako-Attah I."/>
            <person name="Meinhardt L.W."/>
            <person name="Bailey B.A."/>
            <person name="Cohen S.P."/>
        </authorList>
    </citation>
    <scope>NUCLEOTIDE SEQUENCE [LARGE SCALE GENOMIC DNA]</scope>
    <source>
        <strain evidence="3 4">GH-19</strain>
    </source>
</reference>
<evidence type="ECO:0000259" key="2">
    <source>
        <dbReference type="Pfam" id="PF09792"/>
    </source>
</evidence>
<proteinExistence type="predicted"/>
<protein>
    <recommendedName>
        <fullName evidence="2">Ubiquitin 3 binding protein But2 C-terminal domain-containing protein</fullName>
    </recommendedName>
</protein>
<accession>A0ABR1J9I6</accession>
<evidence type="ECO:0000256" key="1">
    <source>
        <dbReference type="SAM" id="Phobius"/>
    </source>
</evidence>